<feature type="transmembrane region" description="Helical" evidence="1">
    <location>
        <begin position="28"/>
        <end position="46"/>
    </location>
</feature>
<dbReference type="AlphaFoldDB" id="A0A2P2NER3"/>
<keyword evidence="1" id="KW-1133">Transmembrane helix</keyword>
<organism evidence="2">
    <name type="scientific">Rhizophora mucronata</name>
    <name type="common">Asiatic mangrove</name>
    <dbReference type="NCBI Taxonomy" id="61149"/>
    <lineage>
        <taxon>Eukaryota</taxon>
        <taxon>Viridiplantae</taxon>
        <taxon>Streptophyta</taxon>
        <taxon>Embryophyta</taxon>
        <taxon>Tracheophyta</taxon>
        <taxon>Spermatophyta</taxon>
        <taxon>Magnoliopsida</taxon>
        <taxon>eudicotyledons</taxon>
        <taxon>Gunneridae</taxon>
        <taxon>Pentapetalae</taxon>
        <taxon>rosids</taxon>
        <taxon>fabids</taxon>
        <taxon>Malpighiales</taxon>
        <taxon>Rhizophoraceae</taxon>
        <taxon>Rhizophora</taxon>
    </lineage>
</organism>
<sequence>MSLSLSLSFCLSVSLTCTQTLSLLPSLLYFYSSCGLVFIDPVVHSFKF</sequence>
<dbReference type="EMBL" id="GGEC01060491">
    <property type="protein sequence ID" value="MBX40975.1"/>
    <property type="molecule type" value="Transcribed_RNA"/>
</dbReference>
<proteinExistence type="predicted"/>
<keyword evidence="1" id="KW-0812">Transmembrane</keyword>
<evidence type="ECO:0000313" key="2">
    <source>
        <dbReference type="EMBL" id="MBX40975.1"/>
    </source>
</evidence>
<keyword evidence="1" id="KW-0472">Membrane</keyword>
<protein>
    <submittedName>
        <fullName evidence="2">Uncharacterized protein</fullName>
    </submittedName>
</protein>
<reference evidence="2" key="1">
    <citation type="submission" date="2018-02" db="EMBL/GenBank/DDBJ databases">
        <title>Rhizophora mucronata_Transcriptome.</title>
        <authorList>
            <person name="Meera S.P."/>
            <person name="Sreeshan A."/>
            <person name="Augustine A."/>
        </authorList>
    </citation>
    <scope>NUCLEOTIDE SEQUENCE</scope>
    <source>
        <tissue evidence="2">Leaf</tissue>
    </source>
</reference>
<name>A0A2P2NER3_RHIMU</name>
<accession>A0A2P2NER3</accession>
<evidence type="ECO:0000256" key="1">
    <source>
        <dbReference type="SAM" id="Phobius"/>
    </source>
</evidence>